<dbReference type="AlphaFoldDB" id="A0A9W4D0X9"/>
<evidence type="ECO:0000256" key="1">
    <source>
        <dbReference type="SAM" id="MobiDB-lite"/>
    </source>
</evidence>
<organism evidence="2 3">
    <name type="scientific">Blumeria graminis f. sp. triticale</name>
    <dbReference type="NCBI Taxonomy" id="1689686"/>
    <lineage>
        <taxon>Eukaryota</taxon>
        <taxon>Fungi</taxon>
        <taxon>Dikarya</taxon>
        <taxon>Ascomycota</taxon>
        <taxon>Pezizomycotina</taxon>
        <taxon>Leotiomycetes</taxon>
        <taxon>Erysiphales</taxon>
        <taxon>Erysiphaceae</taxon>
        <taxon>Blumeria</taxon>
    </lineage>
</organism>
<proteinExistence type="predicted"/>
<gene>
    <name evidence="2" type="ORF">BGTH12_LOCUS3487</name>
</gene>
<feature type="region of interest" description="Disordered" evidence="1">
    <location>
        <begin position="72"/>
        <end position="127"/>
    </location>
</feature>
<name>A0A9W4D0X9_BLUGR</name>
<evidence type="ECO:0000313" key="2">
    <source>
        <dbReference type="EMBL" id="CAD6502129.1"/>
    </source>
</evidence>
<dbReference type="EMBL" id="CAJHIT010000005">
    <property type="protein sequence ID" value="CAD6502129.1"/>
    <property type="molecule type" value="Genomic_DNA"/>
</dbReference>
<dbReference type="InterPro" id="IPR037738">
    <property type="entry name" value="Ecm13-like"/>
</dbReference>
<feature type="region of interest" description="Disordered" evidence="1">
    <location>
        <begin position="166"/>
        <end position="205"/>
    </location>
</feature>
<dbReference type="PANTHER" id="PTHR36826">
    <property type="entry name" value="PROTEIN ECM13"/>
    <property type="match status" value="1"/>
</dbReference>
<protein>
    <submittedName>
        <fullName evidence="2">BgTH12-02370</fullName>
    </submittedName>
</protein>
<comment type="caution">
    <text evidence="2">The sequence shown here is derived from an EMBL/GenBank/DDBJ whole genome shotgun (WGS) entry which is preliminary data.</text>
</comment>
<sequence length="255" mass="28489">MPDNSPLTRLPLSSLPWSRKAMSISQTYHLAQAARGKLAHEASQPDHCLARLVGHANLLDSLMLELSHAEQEEPRLCPEPPRQLSNKPDDSRHVQWADCIVEDPEEDWQASDADSSDSDSDYDSEEDDVALEADVISLQRIIPTPFSRPAPSYVEHGLESLSIHQLQESVPSHRQPPELDHDSDSSEDENMPPTPPASALPGFFEKPYNSDLYDVVGSSKDSPIIPPSEQHEFFEKGFYLPRRGEQDLISTVSVY</sequence>
<accession>A0A9W4D0X9</accession>
<evidence type="ECO:0000313" key="3">
    <source>
        <dbReference type="Proteomes" id="UP000683417"/>
    </source>
</evidence>
<feature type="compositionally biased region" description="Acidic residues" evidence="1">
    <location>
        <begin position="100"/>
        <end position="127"/>
    </location>
</feature>
<reference evidence="2" key="1">
    <citation type="submission" date="2020-10" db="EMBL/GenBank/DDBJ databases">
        <authorList>
            <person name="Muller C M."/>
        </authorList>
    </citation>
    <scope>NUCLEOTIDE SEQUENCE</scope>
    <source>
        <strain evidence="2">THUN-12</strain>
    </source>
</reference>
<feature type="compositionally biased region" description="Basic and acidic residues" evidence="1">
    <location>
        <begin position="175"/>
        <end position="184"/>
    </location>
</feature>
<dbReference type="PANTHER" id="PTHR36826:SF1">
    <property type="entry name" value="PROTEIN ECM13"/>
    <property type="match status" value="1"/>
</dbReference>
<dbReference type="Proteomes" id="UP000683417">
    <property type="component" value="Unassembled WGS sequence"/>
</dbReference>